<keyword evidence="3" id="KW-1185">Reference proteome</keyword>
<organism evidence="3">
    <name type="scientific">Caenorhabditis brenneri</name>
    <name type="common">Nematode worm</name>
    <dbReference type="NCBI Taxonomy" id="135651"/>
    <lineage>
        <taxon>Eukaryota</taxon>
        <taxon>Metazoa</taxon>
        <taxon>Ecdysozoa</taxon>
        <taxon>Nematoda</taxon>
        <taxon>Chromadorea</taxon>
        <taxon>Rhabditida</taxon>
        <taxon>Rhabditina</taxon>
        <taxon>Rhabditomorpha</taxon>
        <taxon>Rhabditoidea</taxon>
        <taxon>Rhabditidae</taxon>
        <taxon>Peloderinae</taxon>
        <taxon>Caenorhabditis</taxon>
    </lineage>
</organism>
<evidence type="ECO:0000313" key="2">
    <source>
        <dbReference type="EMBL" id="EGT44202.1"/>
    </source>
</evidence>
<dbReference type="AlphaFoldDB" id="G0MUH6"/>
<dbReference type="OrthoDB" id="5855757at2759"/>
<evidence type="ECO:0000313" key="3">
    <source>
        <dbReference type="Proteomes" id="UP000008068"/>
    </source>
</evidence>
<name>G0MUH6_CAEBE</name>
<evidence type="ECO:0000256" key="1">
    <source>
        <dbReference type="SAM" id="MobiDB-lite"/>
    </source>
</evidence>
<proteinExistence type="predicted"/>
<dbReference type="OMA" id="AWEATKS"/>
<sequence>MPKDNDETVVEEPKDEQTAKFLHKLAENGKHRGLPASLSAHYEKMAWEATKSNEKYSSCETCLMPPPPPIESLKKVEQKPSETCKNCGSVNKKPIGLESEIVDSTRRAAVLKKKEERKSLKRAAEDSNTLSPTSSISPRVPMHPSPRSMPRKVAPQLKCNLLSTPQQPPLLLQSKSSAKKSKRPKIAVEKEPDFLQALLKVGGNPA</sequence>
<dbReference type="HOGENOM" id="CLU_1391388_0_0_1"/>
<accession>G0MUH6</accession>
<dbReference type="eggNOG" id="ENOG502TI81">
    <property type="taxonomic scope" value="Eukaryota"/>
</dbReference>
<gene>
    <name evidence="2" type="ORF">CAEBREN_15764</name>
</gene>
<dbReference type="FunCoup" id="G0MUH6">
    <property type="interactions" value="1049"/>
</dbReference>
<feature type="region of interest" description="Disordered" evidence="1">
    <location>
        <begin position="111"/>
        <end position="188"/>
    </location>
</feature>
<feature type="compositionally biased region" description="Low complexity" evidence="1">
    <location>
        <begin position="161"/>
        <end position="176"/>
    </location>
</feature>
<dbReference type="Proteomes" id="UP000008068">
    <property type="component" value="Unassembled WGS sequence"/>
</dbReference>
<dbReference type="InParanoid" id="G0MUH6"/>
<dbReference type="EMBL" id="GL379812">
    <property type="protein sequence ID" value="EGT44202.1"/>
    <property type="molecule type" value="Genomic_DNA"/>
</dbReference>
<feature type="compositionally biased region" description="Polar residues" evidence="1">
    <location>
        <begin position="126"/>
        <end position="137"/>
    </location>
</feature>
<protein>
    <submittedName>
        <fullName evidence="2">Uncharacterized protein</fullName>
    </submittedName>
</protein>
<feature type="compositionally biased region" description="Basic and acidic residues" evidence="1">
    <location>
        <begin position="112"/>
        <end position="125"/>
    </location>
</feature>
<reference evidence="3" key="1">
    <citation type="submission" date="2011-07" db="EMBL/GenBank/DDBJ databases">
        <authorList>
            <consortium name="Caenorhabditis brenneri Sequencing and Analysis Consortium"/>
            <person name="Wilson R.K."/>
        </authorList>
    </citation>
    <scope>NUCLEOTIDE SEQUENCE [LARGE SCALE GENOMIC DNA]</scope>
    <source>
        <strain evidence="3">PB2801</strain>
    </source>
</reference>